<dbReference type="AlphaFoldDB" id="A0A3B0X698"/>
<keyword evidence="2" id="KW-1003">Cell membrane</keyword>
<feature type="transmembrane region" description="Helical" evidence="6">
    <location>
        <begin position="134"/>
        <end position="154"/>
    </location>
</feature>
<feature type="transmembrane region" description="Helical" evidence="6">
    <location>
        <begin position="106"/>
        <end position="127"/>
    </location>
</feature>
<organism evidence="7">
    <name type="scientific">hydrothermal vent metagenome</name>
    <dbReference type="NCBI Taxonomy" id="652676"/>
    <lineage>
        <taxon>unclassified sequences</taxon>
        <taxon>metagenomes</taxon>
        <taxon>ecological metagenomes</taxon>
    </lineage>
</organism>
<comment type="subcellular location">
    <subcellularLocation>
        <location evidence="1">Cell membrane</location>
        <topology evidence="1">Multi-pass membrane protein</topology>
    </subcellularLocation>
</comment>
<gene>
    <name evidence="7" type="ORF">MNBD_GAMMA08-3080</name>
</gene>
<feature type="transmembrane region" description="Helical" evidence="6">
    <location>
        <begin position="21"/>
        <end position="42"/>
    </location>
</feature>
<proteinExistence type="predicted"/>
<sequence length="221" mass="23379">MNNPNISIGRSQESILATNKVLKNTYALLSITLIFSAITAFIGMQMQIGQGVAMIATFGAIGILWFVLPRTANSAAGIPTIFAFTGLIGLGMAPMLNMYLAVNPSVVSTALGGTGIIFLGLSGYVLTTRKDFNFMGGFLMVGMMVVFVAALANIFLQMPIMSLVVSGAIVMLMSGMILYQTSSIIHGGETNYINATATLFLSIINLFQALLHLLSAFSGND</sequence>
<evidence type="ECO:0000256" key="2">
    <source>
        <dbReference type="ARBA" id="ARBA00022475"/>
    </source>
</evidence>
<feature type="transmembrane region" description="Helical" evidence="6">
    <location>
        <begin position="160"/>
        <end position="179"/>
    </location>
</feature>
<feature type="transmembrane region" description="Helical" evidence="6">
    <location>
        <begin position="80"/>
        <end position="100"/>
    </location>
</feature>
<evidence type="ECO:0000313" key="7">
    <source>
        <dbReference type="EMBL" id="VAW63835.1"/>
    </source>
</evidence>
<evidence type="ECO:0000256" key="5">
    <source>
        <dbReference type="ARBA" id="ARBA00023136"/>
    </source>
</evidence>
<evidence type="ECO:0000256" key="6">
    <source>
        <dbReference type="SAM" id="Phobius"/>
    </source>
</evidence>
<evidence type="ECO:0000256" key="3">
    <source>
        <dbReference type="ARBA" id="ARBA00022692"/>
    </source>
</evidence>
<keyword evidence="5 6" id="KW-0472">Membrane</keyword>
<protein>
    <submittedName>
        <fullName evidence="7">TEGT family carrier/transport protein</fullName>
    </submittedName>
</protein>
<feature type="transmembrane region" description="Helical" evidence="6">
    <location>
        <begin position="191"/>
        <end position="211"/>
    </location>
</feature>
<dbReference type="GO" id="GO:0005886">
    <property type="term" value="C:plasma membrane"/>
    <property type="evidence" value="ECO:0007669"/>
    <property type="project" value="UniProtKB-SubCell"/>
</dbReference>
<dbReference type="EMBL" id="UOFH01000259">
    <property type="protein sequence ID" value="VAW63835.1"/>
    <property type="molecule type" value="Genomic_DNA"/>
</dbReference>
<feature type="transmembrane region" description="Helical" evidence="6">
    <location>
        <begin position="48"/>
        <end position="68"/>
    </location>
</feature>
<dbReference type="CDD" id="cd10433">
    <property type="entry name" value="YccA_like"/>
    <property type="match status" value="1"/>
</dbReference>
<reference evidence="7" key="1">
    <citation type="submission" date="2018-06" db="EMBL/GenBank/DDBJ databases">
        <authorList>
            <person name="Zhirakovskaya E."/>
        </authorList>
    </citation>
    <scope>NUCLEOTIDE SEQUENCE</scope>
</reference>
<accession>A0A3B0X698</accession>
<dbReference type="Pfam" id="PF01027">
    <property type="entry name" value="Bax1-I"/>
    <property type="match status" value="1"/>
</dbReference>
<dbReference type="InterPro" id="IPR006214">
    <property type="entry name" value="Bax_inhibitor_1-related"/>
</dbReference>
<keyword evidence="4 6" id="KW-1133">Transmembrane helix</keyword>
<evidence type="ECO:0000256" key="4">
    <source>
        <dbReference type="ARBA" id="ARBA00022989"/>
    </source>
</evidence>
<name>A0A3B0X698_9ZZZZ</name>
<dbReference type="PANTHER" id="PTHR23291:SF115">
    <property type="entry name" value="MODULATOR OF FTSH PROTEASE YCCA"/>
    <property type="match status" value="1"/>
</dbReference>
<keyword evidence="3 6" id="KW-0812">Transmembrane</keyword>
<evidence type="ECO:0000256" key="1">
    <source>
        <dbReference type="ARBA" id="ARBA00004651"/>
    </source>
</evidence>
<dbReference type="PANTHER" id="PTHR23291">
    <property type="entry name" value="BAX INHIBITOR-RELATED"/>
    <property type="match status" value="1"/>
</dbReference>